<keyword evidence="1 2" id="KW-0238">DNA-binding</keyword>
<dbReference type="RefSeq" id="WP_189100745.1">
    <property type="nucleotide sequence ID" value="NZ_BMQO01000005.1"/>
</dbReference>
<accession>A0ABQ2SEK9</accession>
<protein>
    <recommendedName>
        <fullName evidence="4">OmpR/PhoB-type domain-containing protein</fullName>
    </recommendedName>
</protein>
<name>A0ABQ2SEK9_9DEIO</name>
<dbReference type="Gene3D" id="1.10.10.10">
    <property type="entry name" value="Winged helix-like DNA-binding domain superfamily/Winged helix DNA-binding domain"/>
    <property type="match status" value="1"/>
</dbReference>
<dbReference type="CDD" id="cd00383">
    <property type="entry name" value="trans_reg_C"/>
    <property type="match status" value="1"/>
</dbReference>
<dbReference type="Pfam" id="PF00486">
    <property type="entry name" value="Trans_reg_C"/>
    <property type="match status" value="1"/>
</dbReference>
<dbReference type="InterPro" id="IPR016032">
    <property type="entry name" value="Sig_transdc_resp-reg_C-effctor"/>
</dbReference>
<dbReference type="EMBL" id="BMQO01000005">
    <property type="protein sequence ID" value="GGS25851.1"/>
    <property type="molecule type" value="Genomic_DNA"/>
</dbReference>
<evidence type="ECO:0000313" key="6">
    <source>
        <dbReference type="Proteomes" id="UP000620633"/>
    </source>
</evidence>
<reference evidence="6" key="1">
    <citation type="journal article" date="2019" name="Int. J. Syst. Evol. Microbiol.">
        <title>The Global Catalogue of Microorganisms (GCM) 10K type strain sequencing project: providing services to taxonomists for standard genome sequencing and annotation.</title>
        <authorList>
            <consortium name="The Broad Institute Genomics Platform"/>
            <consortium name="The Broad Institute Genome Sequencing Center for Infectious Disease"/>
            <person name="Wu L."/>
            <person name="Ma J."/>
        </authorList>
    </citation>
    <scope>NUCLEOTIDE SEQUENCE [LARGE SCALE GENOMIC DNA]</scope>
    <source>
        <strain evidence="6">JCM 31406</strain>
    </source>
</reference>
<evidence type="ECO:0000256" key="1">
    <source>
        <dbReference type="ARBA" id="ARBA00023125"/>
    </source>
</evidence>
<evidence type="ECO:0000313" key="5">
    <source>
        <dbReference type="EMBL" id="GGS25851.1"/>
    </source>
</evidence>
<keyword evidence="6" id="KW-1185">Reference proteome</keyword>
<feature type="region of interest" description="Disordered" evidence="3">
    <location>
        <begin position="1"/>
        <end position="24"/>
    </location>
</feature>
<feature type="DNA-binding region" description="OmpR/PhoB-type" evidence="2">
    <location>
        <begin position="1"/>
        <end position="67"/>
    </location>
</feature>
<dbReference type="InterPro" id="IPR036388">
    <property type="entry name" value="WH-like_DNA-bd_sf"/>
</dbReference>
<dbReference type="SUPFAM" id="SSF46894">
    <property type="entry name" value="C-terminal effector domain of the bipartite response regulators"/>
    <property type="match status" value="1"/>
</dbReference>
<gene>
    <name evidence="5" type="ORF">GCM10008961_16670</name>
</gene>
<evidence type="ECO:0000256" key="3">
    <source>
        <dbReference type="SAM" id="MobiDB-lite"/>
    </source>
</evidence>
<dbReference type="SMART" id="SM00862">
    <property type="entry name" value="Trans_reg_C"/>
    <property type="match status" value="1"/>
</dbReference>
<dbReference type="Proteomes" id="UP000620633">
    <property type="component" value="Unassembled WGS sequence"/>
</dbReference>
<dbReference type="PROSITE" id="PS51755">
    <property type="entry name" value="OMPR_PHOB"/>
    <property type="match status" value="1"/>
</dbReference>
<evidence type="ECO:0000256" key="2">
    <source>
        <dbReference type="PROSITE-ProRule" id="PRU01091"/>
    </source>
</evidence>
<evidence type="ECO:0000259" key="4">
    <source>
        <dbReference type="PROSITE" id="PS51755"/>
    </source>
</evidence>
<dbReference type="InterPro" id="IPR001867">
    <property type="entry name" value="OmpR/PhoB-type_DNA-bd"/>
</dbReference>
<comment type="caution">
    <text evidence="5">The sequence shown here is derived from an EMBL/GenBank/DDBJ whole genome shotgun (WGS) entry which is preliminary data.</text>
</comment>
<sequence>MNSKAAYGRHSGSSPYLKAGASPELLGEGSERTIDVHVRNLRAKLAADPARPALLETVYGVGYRLGGS</sequence>
<organism evidence="5 6">
    <name type="scientific">Deinococcus knuensis</name>
    <dbReference type="NCBI Taxonomy" id="1837380"/>
    <lineage>
        <taxon>Bacteria</taxon>
        <taxon>Thermotogati</taxon>
        <taxon>Deinococcota</taxon>
        <taxon>Deinococci</taxon>
        <taxon>Deinococcales</taxon>
        <taxon>Deinococcaceae</taxon>
        <taxon>Deinococcus</taxon>
    </lineage>
</organism>
<feature type="domain" description="OmpR/PhoB-type" evidence="4">
    <location>
        <begin position="1"/>
        <end position="67"/>
    </location>
</feature>
<proteinExistence type="predicted"/>